<dbReference type="Proteomes" id="UP001198571">
    <property type="component" value="Unassembled WGS sequence"/>
</dbReference>
<keyword evidence="3" id="KW-1185">Reference proteome</keyword>
<evidence type="ECO:0000313" key="2">
    <source>
        <dbReference type="EMBL" id="MCB5410155.1"/>
    </source>
</evidence>
<comment type="caution">
    <text evidence="2">The sequence shown here is derived from an EMBL/GenBank/DDBJ whole genome shotgun (WGS) entry which is preliminary data.</text>
</comment>
<feature type="signal peptide" evidence="1">
    <location>
        <begin position="1"/>
        <end position="19"/>
    </location>
</feature>
<organism evidence="2 3">
    <name type="scientific">Pseudogemmobacter faecipullorum</name>
    <dbReference type="NCBI Taxonomy" id="2755041"/>
    <lineage>
        <taxon>Bacteria</taxon>
        <taxon>Pseudomonadati</taxon>
        <taxon>Pseudomonadota</taxon>
        <taxon>Alphaproteobacteria</taxon>
        <taxon>Rhodobacterales</taxon>
        <taxon>Paracoccaceae</taxon>
        <taxon>Pseudogemmobacter</taxon>
    </lineage>
</organism>
<name>A0ABS8CLA8_9RHOB</name>
<feature type="chain" id="PRO_5047213513" evidence="1">
    <location>
        <begin position="20"/>
        <end position="49"/>
    </location>
</feature>
<dbReference type="RefSeq" id="WP_226935061.1">
    <property type="nucleotide sequence ID" value="NZ_JACDXX010000007.1"/>
</dbReference>
<evidence type="ECO:0000256" key="1">
    <source>
        <dbReference type="SAM" id="SignalP"/>
    </source>
</evidence>
<accession>A0ABS8CLA8</accession>
<reference evidence="2 3" key="1">
    <citation type="submission" date="2020-07" db="EMBL/GenBank/DDBJ databases">
        <title>Pseudogemmobacter sp. nov., isolated from poultry manure in Taiwan.</title>
        <authorList>
            <person name="Lin S.-Y."/>
            <person name="Tang Y.-S."/>
            <person name="Young C.-C."/>
        </authorList>
    </citation>
    <scope>NUCLEOTIDE SEQUENCE [LARGE SCALE GENOMIC DNA]</scope>
    <source>
        <strain evidence="2 3">CC-YST710</strain>
    </source>
</reference>
<evidence type="ECO:0000313" key="3">
    <source>
        <dbReference type="Proteomes" id="UP001198571"/>
    </source>
</evidence>
<sequence>MTKAMPRALITLSLLAVLAACNTIEGAGADMQRAGAAVSSEARKTANDL</sequence>
<keyword evidence="1" id="KW-0732">Signal</keyword>
<protein>
    <submittedName>
        <fullName evidence="2">Entericidin, EcnA/B family</fullName>
    </submittedName>
</protein>
<proteinExistence type="predicted"/>
<gene>
    <name evidence="2" type="ORF">H0485_09095</name>
</gene>
<dbReference type="PROSITE" id="PS51257">
    <property type="entry name" value="PROKAR_LIPOPROTEIN"/>
    <property type="match status" value="1"/>
</dbReference>
<dbReference type="EMBL" id="JACDXX010000007">
    <property type="protein sequence ID" value="MCB5410155.1"/>
    <property type="molecule type" value="Genomic_DNA"/>
</dbReference>